<evidence type="ECO:0000256" key="7">
    <source>
        <dbReference type="ARBA" id="ARBA00022556"/>
    </source>
</evidence>
<dbReference type="Pfam" id="PF00893">
    <property type="entry name" value="Multi_Drug_Res"/>
    <property type="match status" value="1"/>
</dbReference>
<dbReference type="EMBL" id="BAAACF010000012">
    <property type="protein sequence ID" value="GAA0730822.1"/>
    <property type="molecule type" value="Genomic_DNA"/>
</dbReference>
<feature type="transmembrane region" description="Helical" evidence="14">
    <location>
        <begin position="174"/>
        <end position="196"/>
    </location>
</feature>
<keyword evidence="5" id="KW-0444">Lipid biosynthesis</keyword>
<keyword evidence="10 14" id="KW-1133">Transmembrane helix</keyword>
<evidence type="ECO:0000259" key="15">
    <source>
        <dbReference type="Pfam" id="PF00892"/>
    </source>
</evidence>
<evidence type="ECO:0000256" key="14">
    <source>
        <dbReference type="SAM" id="Phobius"/>
    </source>
</evidence>
<keyword evidence="11" id="KW-0443">Lipid metabolism</keyword>
<evidence type="ECO:0000313" key="17">
    <source>
        <dbReference type="Proteomes" id="UP001500339"/>
    </source>
</evidence>
<evidence type="ECO:0000256" key="10">
    <source>
        <dbReference type="ARBA" id="ARBA00022989"/>
    </source>
</evidence>
<evidence type="ECO:0000256" key="1">
    <source>
        <dbReference type="ARBA" id="ARBA00004651"/>
    </source>
</evidence>
<name>A0ABN1J781_9CLOT</name>
<feature type="transmembrane region" description="Helical" evidence="14">
    <location>
        <begin position="84"/>
        <end position="104"/>
    </location>
</feature>
<feature type="transmembrane region" description="Helical" evidence="14">
    <location>
        <begin position="34"/>
        <end position="55"/>
    </location>
</feature>
<dbReference type="InterPro" id="IPR037185">
    <property type="entry name" value="EmrE-like"/>
</dbReference>
<evidence type="ECO:0000256" key="12">
    <source>
        <dbReference type="ARBA" id="ARBA00023136"/>
    </source>
</evidence>
<feature type="transmembrane region" description="Helical" evidence="14">
    <location>
        <begin position="259"/>
        <end position="280"/>
    </location>
</feature>
<dbReference type="Proteomes" id="UP001500339">
    <property type="component" value="Unassembled WGS sequence"/>
</dbReference>
<feature type="transmembrane region" description="Helical" evidence="14">
    <location>
        <begin position="6"/>
        <end position="22"/>
    </location>
</feature>
<keyword evidence="17" id="KW-1185">Reference proteome</keyword>
<protein>
    <recommendedName>
        <fullName evidence="15">EamA domain-containing protein</fullName>
    </recommendedName>
</protein>
<feature type="transmembrane region" description="Helical" evidence="14">
    <location>
        <begin position="232"/>
        <end position="253"/>
    </location>
</feature>
<dbReference type="InterPro" id="IPR000390">
    <property type="entry name" value="Small_drug/metabolite_transptr"/>
</dbReference>
<reference evidence="16 17" key="1">
    <citation type="journal article" date="2019" name="Int. J. Syst. Evol. Microbiol.">
        <title>The Global Catalogue of Microorganisms (GCM) 10K type strain sequencing project: providing services to taxonomists for standard genome sequencing and annotation.</title>
        <authorList>
            <consortium name="The Broad Institute Genomics Platform"/>
            <consortium name="The Broad Institute Genome Sequencing Center for Infectious Disease"/>
            <person name="Wu L."/>
            <person name="Ma J."/>
        </authorList>
    </citation>
    <scope>NUCLEOTIDE SEQUENCE [LARGE SCALE GENOMIC DNA]</scope>
    <source>
        <strain evidence="16 17">JCM 1405</strain>
    </source>
</reference>
<dbReference type="RefSeq" id="WP_343771437.1">
    <property type="nucleotide sequence ID" value="NZ_BAAACF010000012.1"/>
</dbReference>
<evidence type="ECO:0000313" key="16">
    <source>
        <dbReference type="EMBL" id="GAA0730822.1"/>
    </source>
</evidence>
<comment type="subcellular location">
    <subcellularLocation>
        <location evidence="1 13">Cell membrane</location>
        <topology evidence="1 13">Multi-pass membrane protein</topology>
    </subcellularLocation>
</comment>
<comment type="similarity">
    <text evidence="13">Belongs to the drug/metabolite transporter (DMT) superfamily. Small multidrug resistance (SMR) (TC 2.A.7.1) family.</text>
</comment>
<evidence type="ECO:0000256" key="6">
    <source>
        <dbReference type="ARBA" id="ARBA00022519"/>
    </source>
</evidence>
<keyword evidence="12 14" id="KW-0472">Membrane</keyword>
<keyword evidence="3" id="KW-0813">Transport</keyword>
<dbReference type="Gene3D" id="1.10.3730.20">
    <property type="match status" value="2"/>
</dbReference>
<accession>A0ABN1J781</accession>
<feature type="transmembrane region" description="Helical" evidence="14">
    <location>
        <begin position="202"/>
        <end position="220"/>
    </location>
</feature>
<evidence type="ECO:0000256" key="5">
    <source>
        <dbReference type="ARBA" id="ARBA00022516"/>
    </source>
</evidence>
<dbReference type="PANTHER" id="PTHR30561:SF1">
    <property type="entry name" value="MULTIDRUG TRANSPORTER EMRE"/>
    <property type="match status" value="1"/>
</dbReference>
<evidence type="ECO:0000256" key="2">
    <source>
        <dbReference type="ARBA" id="ARBA00007362"/>
    </source>
</evidence>
<proteinExistence type="inferred from homology"/>
<evidence type="ECO:0000256" key="3">
    <source>
        <dbReference type="ARBA" id="ARBA00022448"/>
    </source>
</evidence>
<keyword evidence="8 13" id="KW-0812">Transmembrane</keyword>
<gene>
    <name evidence="16" type="ORF">GCM10008905_32580</name>
</gene>
<dbReference type="InterPro" id="IPR045324">
    <property type="entry name" value="Small_multidrug_res"/>
</dbReference>
<comment type="caution">
    <text evidence="16">The sequence shown here is derived from an EMBL/GenBank/DDBJ whole genome shotgun (WGS) entry which is preliminary data.</text>
</comment>
<dbReference type="InterPro" id="IPR000620">
    <property type="entry name" value="EamA_dom"/>
</dbReference>
<evidence type="ECO:0000256" key="8">
    <source>
        <dbReference type="ARBA" id="ARBA00022692"/>
    </source>
</evidence>
<evidence type="ECO:0000256" key="13">
    <source>
        <dbReference type="RuleBase" id="RU003942"/>
    </source>
</evidence>
<keyword evidence="6" id="KW-0997">Cell inner membrane</keyword>
<keyword evidence="7" id="KW-0441">Lipid A biosynthesis</keyword>
<keyword evidence="9" id="KW-0448">Lipopolysaccharide biosynthesis</keyword>
<keyword evidence="4" id="KW-1003">Cell membrane</keyword>
<evidence type="ECO:0000256" key="4">
    <source>
        <dbReference type="ARBA" id="ARBA00022475"/>
    </source>
</evidence>
<sequence length="305" mass="34277">MFYLMLAILCSSSIALIFKYSESKNINRYALTTSNYFTAFILSLIMSLMGGFPIIEKPSIQVFNSEFNKIVLHNEGIFSASSSLVWAVLSGITFGLFFFSSFIYYQKSVRDNGAGLSGAFGKMGILIPMIFSIILWKEIPTPLQWFGILLSLFSIILVNVSFNKDNPTKINPSLLLLFFLGGMADFSNKIFQKYAILDYKNIFLFFIFFTAFIVSLIYTIKDGKKITKKDLLTGVAVGIPNLFSSFFLILSLNTLNTSVVYPIFSAGTIVIINILSFFIFKEKLMLKEKISIAITIVSLIIINLK</sequence>
<feature type="transmembrane region" description="Helical" evidence="14">
    <location>
        <begin position="142"/>
        <end position="162"/>
    </location>
</feature>
<organism evidence="16 17">
    <name type="scientific">Clostridium malenominatum</name>
    <dbReference type="NCBI Taxonomy" id="1539"/>
    <lineage>
        <taxon>Bacteria</taxon>
        <taxon>Bacillati</taxon>
        <taxon>Bacillota</taxon>
        <taxon>Clostridia</taxon>
        <taxon>Eubacteriales</taxon>
        <taxon>Clostridiaceae</taxon>
        <taxon>Clostridium</taxon>
    </lineage>
</organism>
<dbReference type="SUPFAM" id="SSF103481">
    <property type="entry name" value="Multidrug resistance efflux transporter EmrE"/>
    <property type="match status" value="2"/>
</dbReference>
<evidence type="ECO:0000256" key="11">
    <source>
        <dbReference type="ARBA" id="ARBA00023098"/>
    </source>
</evidence>
<comment type="similarity">
    <text evidence="2">Belongs to the EamA transporter family.</text>
</comment>
<dbReference type="PANTHER" id="PTHR30561">
    <property type="entry name" value="SMR FAMILY PROTON-DEPENDENT DRUG EFFLUX TRANSPORTER SUGE"/>
    <property type="match status" value="1"/>
</dbReference>
<feature type="transmembrane region" description="Helical" evidence="14">
    <location>
        <begin position="116"/>
        <end position="136"/>
    </location>
</feature>
<evidence type="ECO:0000256" key="9">
    <source>
        <dbReference type="ARBA" id="ARBA00022985"/>
    </source>
</evidence>
<feature type="domain" description="EamA" evidence="15">
    <location>
        <begin position="2"/>
        <end position="159"/>
    </location>
</feature>
<dbReference type="Pfam" id="PF00892">
    <property type="entry name" value="EamA"/>
    <property type="match status" value="1"/>
</dbReference>